<dbReference type="InterPro" id="IPR001878">
    <property type="entry name" value="Znf_CCHC"/>
</dbReference>
<dbReference type="SMART" id="SM00343">
    <property type="entry name" value="ZnF_C2HC"/>
    <property type="match status" value="1"/>
</dbReference>
<dbReference type="SUPFAM" id="SSF57756">
    <property type="entry name" value="Retrovirus zinc finger-like domains"/>
    <property type="match status" value="1"/>
</dbReference>
<evidence type="ECO:0000256" key="1">
    <source>
        <dbReference type="PROSITE-ProRule" id="PRU00047"/>
    </source>
</evidence>
<protein>
    <recommendedName>
        <fullName evidence="3">CCHC-type domain-containing protein</fullName>
    </recommendedName>
</protein>
<evidence type="ECO:0000313" key="4">
    <source>
        <dbReference type="EMBL" id="KAL1403242.1"/>
    </source>
</evidence>
<dbReference type="EMBL" id="JBEHCU010001846">
    <property type="protein sequence ID" value="KAL1403242.1"/>
    <property type="molecule type" value="Genomic_DNA"/>
</dbReference>
<feature type="compositionally biased region" description="Low complexity" evidence="2">
    <location>
        <begin position="312"/>
        <end position="339"/>
    </location>
</feature>
<keyword evidence="1" id="KW-0479">Metal-binding</keyword>
<dbReference type="InterPro" id="IPR036875">
    <property type="entry name" value="Znf_CCHC_sf"/>
</dbReference>
<evidence type="ECO:0000256" key="2">
    <source>
        <dbReference type="SAM" id="MobiDB-lite"/>
    </source>
</evidence>
<dbReference type="PANTHER" id="PTHR33198:SF19">
    <property type="entry name" value="CCHC-TYPE DOMAIN-CONTAINING PROTEIN"/>
    <property type="match status" value="1"/>
</dbReference>
<name>A0ABD1DU11_CULPP</name>
<organism evidence="4 5">
    <name type="scientific">Culex pipiens pipiens</name>
    <name type="common">Northern house mosquito</name>
    <dbReference type="NCBI Taxonomy" id="38569"/>
    <lineage>
        <taxon>Eukaryota</taxon>
        <taxon>Metazoa</taxon>
        <taxon>Ecdysozoa</taxon>
        <taxon>Arthropoda</taxon>
        <taxon>Hexapoda</taxon>
        <taxon>Insecta</taxon>
        <taxon>Pterygota</taxon>
        <taxon>Neoptera</taxon>
        <taxon>Endopterygota</taxon>
        <taxon>Diptera</taxon>
        <taxon>Nematocera</taxon>
        <taxon>Culicoidea</taxon>
        <taxon>Culicidae</taxon>
        <taxon>Culicinae</taxon>
        <taxon>Culicini</taxon>
        <taxon>Culex</taxon>
        <taxon>Culex</taxon>
    </lineage>
</organism>
<feature type="domain" description="CCHC-type" evidence="3">
    <location>
        <begin position="252"/>
        <end position="267"/>
    </location>
</feature>
<dbReference type="PANTHER" id="PTHR33198">
    <property type="entry name" value="ANK_REP_REGION DOMAIN-CONTAINING PROTEIN-RELATED"/>
    <property type="match status" value="1"/>
</dbReference>
<sequence>MPPKEENKAEGSPVQVIRSGMFGQIEQYVLGEDWDEYMNRLEMFFQVNDTPDEMKVPVMFTVAGPSLYTLANRLCAPVSPRIKTYTELTALFKDHLGPTTNVVSERYQLRFCEQTPSQRIADFIVTLKAKAQTCEYGDFLQDALRDQFVAGIHDQSLRKKLLTESTLTFEKACTIAKAYEAALSQNKDMSAPSASKMAALHNGGPSRQSKGKQPSRNQSSKSSRPPPMPKKPCFRCGRDHDPDKCPALDWTCYACGKKGHVSSVCQSKSRQSQPKGSSKRVGEMSEAVEVLRLNVLAGVGETAVRAARQQSSAAQSAAGSGSVSVLEPSSSKTPSSSNGGSPGSLNRVDSPELVSLDCEGRRLEFEADCGACKSVISAATYQKYFSHYPLVPTAQEFISVSGQRIQPQGLVSLRVSAPSGIQGKLDLIVITTAKKMYPLLGRDGLDLMYPEWRKVFSVKSFPKPRKT</sequence>
<feature type="region of interest" description="Disordered" evidence="2">
    <location>
        <begin position="312"/>
        <end position="350"/>
    </location>
</feature>
<reference evidence="4 5" key="1">
    <citation type="submission" date="2024-05" db="EMBL/GenBank/DDBJ databases">
        <title>Culex pipiens pipiens assembly and annotation.</title>
        <authorList>
            <person name="Alout H."/>
            <person name="Durand T."/>
        </authorList>
    </citation>
    <scope>NUCLEOTIDE SEQUENCE [LARGE SCALE GENOMIC DNA]</scope>
    <source>
        <strain evidence="4">HA-2024</strain>
        <tissue evidence="4">Whole body</tissue>
    </source>
</reference>
<dbReference type="GO" id="GO:0008270">
    <property type="term" value="F:zinc ion binding"/>
    <property type="evidence" value="ECO:0007669"/>
    <property type="project" value="UniProtKB-KW"/>
</dbReference>
<feature type="region of interest" description="Disordered" evidence="2">
    <location>
        <begin position="190"/>
        <end position="235"/>
    </location>
</feature>
<keyword evidence="1" id="KW-0862">Zinc</keyword>
<dbReference type="Proteomes" id="UP001562425">
    <property type="component" value="Unassembled WGS sequence"/>
</dbReference>
<dbReference type="PROSITE" id="PS50158">
    <property type="entry name" value="ZF_CCHC"/>
    <property type="match status" value="1"/>
</dbReference>
<gene>
    <name evidence="4" type="ORF">pipiens_019450</name>
</gene>
<keyword evidence="1" id="KW-0863">Zinc-finger</keyword>
<proteinExistence type="predicted"/>
<accession>A0ABD1DU11</accession>
<evidence type="ECO:0000259" key="3">
    <source>
        <dbReference type="PROSITE" id="PS50158"/>
    </source>
</evidence>
<comment type="caution">
    <text evidence="4">The sequence shown here is derived from an EMBL/GenBank/DDBJ whole genome shotgun (WGS) entry which is preliminary data.</text>
</comment>
<dbReference type="AlphaFoldDB" id="A0ABD1DU11"/>
<evidence type="ECO:0000313" key="5">
    <source>
        <dbReference type="Proteomes" id="UP001562425"/>
    </source>
</evidence>
<feature type="compositionally biased region" description="Polar residues" evidence="2">
    <location>
        <begin position="205"/>
        <end position="218"/>
    </location>
</feature>
<keyword evidence="5" id="KW-1185">Reference proteome</keyword>
<dbReference type="Gene3D" id="4.10.60.10">
    <property type="entry name" value="Zinc finger, CCHC-type"/>
    <property type="match status" value="1"/>
</dbReference>